<evidence type="ECO:0008006" key="4">
    <source>
        <dbReference type="Google" id="ProtNLM"/>
    </source>
</evidence>
<keyword evidence="3" id="KW-1185">Reference proteome</keyword>
<accession>A0ABS8UB02</accession>
<name>A0ABS8UB02_9GAMM</name>
<reference evidence="2" key="1">
    <citation type="submission" date="2021-12" db="EMBL/GenBank/DDBJ databases">
        <authorList>
            <person name="Ulrich A."/>
        </authorList>
    </citation>
    <scope>NUCLEOTIDE SEQUENCE</scope>
    <source>
        <strain evidence="2">A1P009</strain>
    </source>
</reference>
<evidence type="ECO:0000256" key="1">
    <source>
        <dbReference type="SAM" id="SignalP"/>
    </source>
</evidence>
<feature type="signal peptide" evidence="1">
    <location>
        <begin position="1"/>
        <end position="21"/>
    </location>
</feature>
<sequence length="287" mass="31387">MKGWVAVVGAGALLASGMAGAQSAEGLLNILKRGLGNAPETAVQQAKSPYIGPAGMYWDLDPEDTLAGAQRLRHGRTSTGGGGAPTCDMQLVAMAHSEWRMGAQERSNCVRNEFNIVERVNGKAVAGSNSDADNERRYGPMLDARVEKFRSTRRFAVRHDMFGQGGVAYNERRRVLDAYVPIPGATALSVTGPAFVPWHESNGRAVWSPPNAGRFHMPVRMSEDDYRALTRRGREPKDDLVVFTVNRVWTEAGSPSVPRFDVTVERVHIGYRGETIEVDLTQRQAAH</sequence>
<gene>
    <name evidence="2" type="ORF">LTT95_06920</name>
</gene>
<proteinExistence type="predicted"/>
<dbReference type="EMBL" id="JAJQKU010000002">
    <property type="protein sequence ID" value="MCD9096672.1"/>
    <property type="molecule type" value="Genomic_DNA"/>
</dbReference>
<keyword evidence="1" id="KW-0732">Signal</keyword>
<dbReference type="Proteomes" id="UP001430360">
    <property type="component" value="Unassembled WGS sequence"/>
</dbReference>
<evidence type="ECO:0000313" key="2">
    <source>
        <dbReference type="EMBL" id="MCD9096672.1"/>
    </source>
</evidence>
<evidence type="ECO:0000313" key="3">
    <source>
        <dbReference type="Proteomes" id="UP001430360"/>
    </source>
</evidence>
<reference evidence="2" key="2">
    <citation type="journal article" date="2022" name="Syst. Appl. Microbiol.">
        <title>Physiological and genomic characterisation of Luteimonas fraxinea sp. nov., a bacterial species associated with trees tolerant to ash dieback.</title>
        <authorList>
            <person name="Ulrich K."/>
            <person name="Becker R."/>
            <person name="Behrendt U."/>
            <person name="Kube M."/>
            <person name="Schneck V."/>
            <person name="Ulrich A."/>
        </authorList>
    </citation>
    <scope>NUCLEOTIDE SEQUENCE</scope>
    <source>
        <strain evidence="2">A1P009</strain>
    </source>
</reference>
<organism evidence="2 3">
    <name type="scientific">Luteimonas fraxinea</name>
    <dbReference type="NCBI Taxonomy" id="2901869"/>
    <lineage>
        <taxon>Bacteria</taxon>
        <taxon>Pseudomonadati</taxon>
        <taxon>Pseudomonadota</taxon>
        <taxon>Gammaproteobacteria</taxon>
        <taxon>Lysobacterales</taxon>
        <taxon>Lysobacteraceae</taxon>
        <taxon>Luteimonas</taxon>
    </lineage>
</organism>
<feature type="chain" id="PRO_5045640617" description="DUF3108 domain-containing protein" evidence="1">
    <location>
        <begin position="22"/>
        <end position="287"/>
    </location>
</feature>
<protein>
    <recommendedName>
        <fullName evidence="4">DUF3108 domain-containing protein</fullName>
    </recommendedName>
</protein>
<dbReference type="RefSeq" id="WP_232135501.1">
    <property type="nucleotide sequence ID" value="NZ_JAJQKU010000002.1"/>
</dbReference>
<comment type="caution">
    <text evidence="2">The sequence shown here is derived from an EMBL/GenBank/DDBJ whole genome shotgun (WGS) entry which is preliminary data.</text>
</comment>